<feature type="region of interest" description="Disordered" evidence="1">
    <location>
        <begin position="37"/>
        <end position="56"/>
    </location>
</feature>
<sequence length="203" mass="21527">MHSSSAFRAALVCLLLAFVGAARGFVVIGADGLTGWSPETLEREGGKRGRFSETSAKENAAMSSAANRVAASPFPDAMQFVPSNEPSASAAAAIIQPFNDQRILTTAPPCSESTSRSIRDFGPSIVRDEEGDQRAHPADLGMQVGFTSADTKVSVLAVGLFGVILAFHSSLPMIQNQRMAYSRVALVGKRVRCSILWHVATCL</sequence>
<name>R7SHZ8_DICSQ</name>
<feature type="compositionally biased region" description="Basic and acidic residues" evidence="1">
    <location>
        <begin position="40"/>
        <end position="51"/>
    </location>
</feature>
<gene>
    <name evidence="4" type="ORF">DICSQDRAFT_158209</name>
</gene>
<keyword evidence="2" id="KW-0812">Transmembrane</keyword>
<dbReference type="HOGENOM" id="CLU_1610709_0_0_1"/>
<evidence type="ECO:0000313" key="5">
    <source>
        <dbReference type="Proteomes" id="UP000053319"/>
    </source>
</evidence>
<dbReference type="RefSeq" id="XP_007371510.1">
    <property type="nucleotide sequence ID" value="XM_007371448.1"/>
</dbReference>
<dbReference type="GeneID" id="18837852"/>
<keyword evidence="3" id="KW-0732">Signal</keyword>
<keyword evidence="2" id="KW-1133">Transmembrane helix</keyword>
<organism evidence="4 5">
    <name type="scientific">Dichomitus squalens (strain LYAD-421)</name>
    <name type="common">Western red white-rot fungus</name>
    <dbReference type="NCBI Taxonomy" id="732165"/>
    <lineage>
        <taxon>Eukaryota</taxon>
        <taxon>Fungi</taxon>
        <taxon>Dikarya</taxon>
        <taxon>Basidiomycota</taxon>
        <taxon>Agaricomycotina</taxon>
        <taxon>Agaricomycetes</taxon>
        <taxon>Polyporales</taxon>
        <taxon>Polyporaceae</taxon>
        <taxon>Dichomitus</taxon>
    </lineage>
</organism>
<accession>R7SHZ8</accession>
<evidence type="ECO:0000256" key="1">
    <source>
        <dbReference type="SAM" id="MobiDB-lite"/>
    </source>
</evidence>
<evidence type="ECO:0000256" key="2">
    <source>
        <dbReference type="SAM" id="Phobius"/>
    </source>
</evidence>
<protein>
    <recommendedName>
        <fullName evidence="6">Transmembrane protein</fullName>
    </recommendedName>
</protein>
<dbReference type="EMBL" id="JH719501">
    <property type="protein sequence ID" value="EJF55759.1"/>
    <property type="molecule type" value="Genomic_DNA"/>
</dbReference>
<dbReference type="Proteomes" id="UP000053319">
    <property type="component" value="Unassembled WGS sequence"/>
</dbReference>
<evidence type="ECO:0000313" key="4">
    <source>
        <dbReference type="EMBL" id="EJF55759.1"/>
    </source>
</evidence>
<evidence type="ECO:0008006" key="6">
    <source>
        <dbReference type="Google" id="ProtNLM"/>
    </source>
</evidence>
<dbReference type="KEGG" id="dsq:DICSQDRAFT_158209"/>
<proteinExistence type="predicted"/>
<keyword evidence="2" id="KW-0472">Membrane</keyword>
<dbReference type="AlphaFoldDB" id="R7SHZ8"/>
<feature type="signal peptide" evidence="3">
    <location>
        <begin position="1"/>
        <end position="24"/>
    </location>
</feature>
<evidence type="ECO:0000256" key="3">
    <source>
        <dbReference type="SAM" id="SignalP"/>
    </source>
</evidence>
<feature type="chain" id="PRO_5004444153" description="Transmembrane protein" evidence="3">
    <location>
        <begin position="25"/>
        <end position="203"/>
    </location>
</feature>
<feature type="transmembrane region" description="Helical" evidence="2">
    <location>
        <begin position="153"/>
        <end position="174"/>
    </location>
</feature>
<reference evidence="4 5" key="1">
    <citation type="journal article" date="2012" name="Science">
        <title>The Paleozoic origin of enzymatic lignin decomposition reconstructed from 31 fungal genomes.</title>
        <authorList>
            <person name="Floudas D."/>
            <person name="Binder M."/>
            <person name="Riley R."/>
            <person name="Barry K."/>
            <person name="Blanchette R.A."/>
            <person name="Henrissat B."/>
            <person name="Martinez A.T."/>
            <person name="Otillar R."/>
            <person name="Spatafora J.W."/>
            <person name="Yadav J.S."/>
            <person name="Aerts A."/>
            <person name="Benoit I."/>
            <person name="Boyd A."/>
            <person name="Carlson A."/>
            <person name="Copeland A."/>
            <person name="Coutinho P.M."/>
            <person name="de Vries R.P."/>
            <person name="Ferreira P."/>
            <person name="Findley K."/>
            <person name="Foster B."/>
            <person name="Gaskell J."/>
            <person name="Glotzer D."/>
            <person name="Gorecki P."/>
            <person name="Heitman J."/>
            <person name="Hesse C."/>
            <person name="Hori C."/>
            <person name="Igarashi K."/>
            <person name="Jurgens J.A."/>
            <person name="Kallen N."/>
            <person name="Kersten P."/>
            <person name="Kohler A."/>
            <person name="Kuees U."/>
            <person name="Kumar T.K.A."/>
            <person name="Kuo A."/>
            <person name="LaButti K."/>
            <person name="Larrondo L.F."/>
            <person name="Lindquist E."/>
            <person name="Ling A."/>
            <person name="Lombard V."/>
            <person name="Lucas S."/>
            <person name="Lundell T."/>
            <person name="Martin R."/>
            <person name="McLaughlin D.J."/>
            <person name="Morgenstern I."/>
            <person name="Morin E."/>
            <person name="Murat C."/>
            <person name="Nagy L.G."/>
            <person name="Nolan M."/>
            <person name="Ohm R.A."/>
            <person name="Patyshakuliyeva A."/>
            <person name="Rokas A."/>
            <person name="Ruiz-Duenas F.J."/>
            <person name="Sabat G."/>
            <person name="Salamov A."/>
            <person name="Samejima M."/>
            <person name="Schmutz J."/>
            <person name="Slot J.C."/>
            <person name="St John F."/>
            <person name="Stenlid J."/>
            <person name="Sun H."/>
            <person name="Sun S."/>
            <person name="Syed K."/>
            <person name="Tsang A."/>
            <person name="Wiebenga A."/>
            <person name="Young D."/>
            <person name="Pisabarro A."/>
            <person name="Eastwood D.C."/>
            <person name="Martin F."/>
            <person name="Cullen D."/>
            <person name="Grigoriev I.V."/>
            <person name="Hibbett D.S."/>
        </authorList>
    </citation>
    <scope>NUCLEOTIDE SEQUENCE [LARGE SCALE GENOMIC DNA]</scope>
    <source>
        <strain evidence="4 5">LYAD-421 SS1</strain>
    </source>
</reference>